<evidence type="ECO:0000256" key="1">
    <source>
        <dbReference type="SAM" id="MobiDB-lite"/>
    </source>
</evidence>
<dbReference type="EMBL" id="JAUMKJ010000001">
    <property type="protein sequence ID" value="MDO3675678.1"/>
    <property type="molecule type" value="Genomic_DNA"/>
</dbReference>
<reference evidence="2" key="1">
    <citation type="submission" date="2023-07" db="EMBL/GenBank/DDBJ databases">
        <authorList>
            <person name="Aktuganov G."/>
            <person name="Boyko T."/>
            <person name="Delegan Y."/>
            <person name="Galimzianova N."/>
            <person name="Gilvanova E."/>
            <person name="Korobov V."/>
            <person name="Kuzmina L."/>
            <person name="Melentiev A."/>
            <person name="Milman P."/>
            <person name="Ryabova A."/>
            <person name="Stupak E."/>
            <person name="Yasakov T."/>
            <person name="Zharikova N."/>
            <person name="Zhurenko E."/>
        </authorList>
    </citation>
    <scope>NUCLEOTIDE SEQUENCE</scope>
    <source>
        <strain evidence="2">IB-739</strain>
    </source>
</reference>
<sequence>MRNHPGSTAKSGQSGIIRQNRGTKFLYRPRHRAKQPNNEHQFLYPWKSPPATRHPRTIIQEKSTLHGLANRIQHQRQRKLGIRVTDPKRVAL</sequence>
<evidence type="ECO:0000313" key="2">
    <source>
        <dbReference type="EMBL" id="MDO3675678.1"/>
    </source>
</evidence>
<proteinExistence type="predicted"/>
<name>A0ABT8V4K1_9BACL</name>
<dbReference type="Proteomes" id="UP001168883">
    <property type="component" value="Unassembled WGS sequence"/>
</dbReference>
<comment type="caution">
    <text evidence="2">The sequence shown here is derived from an EMBL/GenBank/DDBJ whole genome shotgun (WGS) entry which is preliminary data.</text>
</comment>
<gene>
    <name evidence="2" type="ORF">Q3C12_01605</name>
</gene>
<feature type="compositionally biased region" description="Polar residues" evidence="1">
    <location>
        <begin position="1"/>
        <end position="22"/>
    </location>
</feature>
<dbReference type="RefSeq" id="WP_152547741.1">
    <property type="nucleotide sequence ID" value="NZ_JARLKN010000004.1"/>
</dbReference>
<evidence type="ECO:0000313" key="3">
    <source>
        <dbReference type="Proteomes" id="UP001168883"/>
    </source>
</evidence>
<organism evidence="2 3">
    <name type="scientific">Paenibacillus ehimensis</name>
    <dbReference type="NCBI Taxonomy" id="79264"/>
    <lineage>
        <taxon>Bacteria</taxon>
        <taxon>Bacillati</taxon>
        <taxon>Bacillota</taxon>
        <taxon>Bacilli</taxon>
        <taxon>Bacillales</taxon>
        <taxon>Paenibacillaceae</taxon>
        <taxon>Paenibacillus</taxon>
    </lineage>
</organism>
<accession>A0ABT8V4K1</accession>
<keyword evidence="3" id="KW-1185">Reference proteome</keyword>
<protein>
    <submittedName>
        <fullName evidence="2">Uncharacterized protein</fullName>
    </submittedName>
</protein>
<feature type="region of interest" description="Disordered" evidence="1">
    <location>
        <begin position="1"/>
        <end position="53"/>
    </location>
</feature>